<proteinExistence type="predicted"/>
<gene>
    <name evidence="1" type="ORF">C2G38_2027363</name>
</gene>
<dbReference type="SUPFAM" id="SSF52540">
    <property type="entry name" value="P-loop containing nucleoside triphosphate hydrolases"/>
    <property type="match status" value="1"/>
</dbReference>
<reference evidence="1 2" key="1">
    <citation type="submission" date="2018-06" db="EMBL/GenBank/DDBJ databases">
        <title>Comparative genomics reveals the genomic features of Rhizophagus irregularis, R. cerebriforme, R. diaphanum and Gigaspora rosea, and their symbiotic lifestyle signature.</title>
        <authorList>
            <person name="Morin E."/>
            <person name="San Clemente H."/>
            <person name="Chen E.C.H."/>
            <person name="De La Providencia I."/>
            <person name="Hainaut M."/>
            <person name="Kuo A."/>
            <person name="Kohler A."/>
            <person name="Murat C."/>
            <person name="Tang N."/>
            <person name="Roy S."/>
            <person name="Loubradou J."/>
            <person name="Henrissat B."/>
            <person name="Grigoriev I.V."/>
            <person name="Corradi N."/>
            <person name="Roux C."/>
            <person name="Martin F.M."/>
        </authorList>
    </citation>
    <scope>NUCLEOTIDE SEQUENCE [LARGE SCALE GENOMIC DNA]</scope>
    <source>
        <strain evidence="1 2">DAOM 194757</strain>
    </source>
</reference>
<keyword evidence="2" id="KW-1185">Reference proteome</keyword>
<dbReference type="Proteomes" id="UP000266673">
    <property type="component" value="Unassembled WGS sequence"/>
</dbReference>
<evidence type="ECO:0000313" key="1">
    <source>
        <dbReference type="EMBL" id="RIB29814.1"/>
    </source>
</evidence>
<dbReference type="InterPro" id="IPR027417">
    <property type="entry name" value="P-loop_NTPase"/>
</dbReference>
<dbReference type="OrthoDB" id="2368977at2759"/>
<comment type="caution">
    <text evidence="1">The sequence shown here is derived from an EMBL/GenBank/DDBJ whole genome shotgun (WGS) entry which is preliminary data.</text>
</comment>
<evidence type="ECO:0008006" key="3">
    <source>
        <dbReference type="Google" id="ProtNLM"/>
    </source>
</evidence>
<dbReference type="AlphaFoldDB" id="A0A397W555"/>
<protein>
    <recommendedName>
        <fullName evidence="3">G domain-containing protein</fullName>
    </recommendedName>
</protein>
<sequence>MARMDEETILAVGNTGLGKSFTAGLFGFAAEVGPGVNSTTEDVKIYSNTGNKYKFIDTPGFDDSNVKADDENTKLNILFEMQKDNVTFVHTIFWFVEIDIKASGSIKKQAKFINDLAMNSKSNVWGNTIIIFKGYEKLHKVKEPIKEAIRVANNNVSPLPEPPILPVYLFEELDPISLYRDQTDEKLRGYGIYKNNESIKNKYEEIMRANRHADHPVQIIFNDETCIKCGKKIDKRLSGRFPCHTNKKFEHGNTETYNYNTIYTHPGRLIIVQTQPGWEKAGRFFKSVPLFGLPGSIIAGIGQAATERTEWSCCQRAYGSTGCKKEHSTGLRYTCCHKDVHTNPPACKKVCASCGKPWGNSEGCTNHSQHEFVENP</sequence>
<name>A0A397W555_9GLOM</name>
<organism evidence="1 2">
    <name type="scientific">Gigaspora rosea</name>
    <dbReference type="NCBI Taxonomy" id="44941"/>
    <lineage>
        <taxon>Eukaryota</taxon>
        <taxon>Fungi</taxon>
        <taxon>Fungi incertae sedis</taxon>
        <taxon>Mucoromycota</taxon>
        <taxon>Glomeromycotina</taxon>
        <taxon>Glomeromycetes</taxon>
        <taxon>Diversisporales</taxon>
        <taxon>Gigasporaceae</taxon>
        <taxon>Gigaspora</taxon>
    </lineage>
</organism>
<evidence type="ECO:0000313" key="2">
    <source>
        <dbReference type="Proteomes" id="UP000266673"/>
    </source>
</evidence>
<dbReference type="Gene3D" id="3.40.50.300">
    <property type="entry name" value="P-loop containing nucleotide triphosphate hydrolases"/>
    <property type="match status" value="1"/>
</dbReference>
<dbReference type="EMBL" id="QKWP01000028">
    <property type="protein sequence ID" value="RIB29814.1"/>
    <property type="molecule type" value="Genomic_DNA"/>
</dbReference>
<accession>A0A397W555</accession>
<dbReference type="STRING" id="44941.A0A397W555"/>